<protein>
    <recommendedName>
        <fullName evidence="3">protein disulfide-isomerase</fullName>
        <ecNumber evidence="3">5.3.4.1</ecNumber>
    </recommendedName>
</protein>
<dbReference type="GO" id="GO:0005783">
    <property type="term" value="C:endoplasmic reticulum"/>
    <property type="evidence" value="ECO:0007669"/>
    <property type="project" value="InterPro"/>
</dbReference>
<name>A0A2V0PKK7_9CHLO</name>
<dbReference type="AlphaFoldDB" id="A0A2V0PKK7"/>
<evidence type="ECO:0000313" key="10">
    <source>
        <dbReference type="Proteomes" id="UP000247498"/>
    </source>
</evidence>
<dbReference type="InterPro" id="IPR051063">
    <property type="entry name" value="PDI"/>
</dbReference>
<gene>
    <name evidence="9" type="ORF">Rsub_10475</name>
</gene>
<evidence type="ECO:0000256" key="4">
    <source>
        <dbReference type="ARBA" id="ARBA00023157"/>
    </source>
</evidence>
<proteinExistence type="inferred from homology"/>
<dbReference type="SUPFAM" id="SSF52833">
    <property type="entry name" value="Thioredoxin-like"/>
    <property type="match status" value="1"/>
</dbReference>
<comment type="catalytic activity">
    <reaction evidence="1">
        <text>Catalyzes the rearrangement of -S-S- bonds in proteins.</text>
        <dbReference type="EC" id="5.3.4.1"/>
    </reaction>
</comment>
<keyword evidence="7" id="KW-0732">Signal</keyword>
<dbReference type="PANTHER" id="PTHR45672:SF11">
    <property type="entry name" value="PROTEIN DISULFIDE-ISOMERASE C17H9.14C"/>
    <property type="match status" value="1"/>
</dbReference>
<keyword evidence="4" id="KW-1015">Disulfide bond</keyword>
<dbReference type="GO" id="GO:0006457">
    <property type="term" value="P:protein folding"/>
    <property type="evidence" value="ECO:0007669"/>
    <property type="project" value="TreeGrafter"/>
</dbReference>
<keyword evidence="6" id="KW-0676">Redox-active center</keyword>
<dbReference type="InterPro" id="IPR013766">
    <property type="entry name" value="Thioredoxin_domain"/>
</dbReference>
<dbReference type="InterPro" id="IPR017937">
    <property type="entry name" value="Thioredoxin_CS"/>
</dbReference>
<accession>A0A2V0PKK7</accession>
<evidence type="ECO:0000256" key="5">
    <source>
        <dbReference type="ARBA" id="ARBA00023235"/>
    </source>
</evidence>
<dbReference type="PROSITE" id="PS00194">
    <property type="entry name" value="THIOREDOXIN_1"/>
    <property type="match status" value="1"/>
</dbReference>
<dbReference type="PROSITE" id="PS51352">
    <property type="entry name" value="THIOREDOXIN_2"/>
    <property type="match status" value="1"/>
</dbReference>
<dbReference type="SUPFAM" id="SSF47933">
    <property type="entry name" value="ERP29 C domain-like"/>
    <property type="match status" value="1"/>
</dbReference>
<reference evidence="9 10" key="1">
    <citation type="journal article" date="2018" name="Sci. Rep.">
        <title>Raphidocelis subcapitata (=Pseudokirchneriella subcapitata) provides an insight into genome evolution and environmental adaptations in the Sphaeropleales.</title>
        <authorList>
            <person name="Suzuki S."/>
            <person name="Yamaguchi H."/>
            <person name="Nakajima N."/>
            <person name="Kawachi M."/>
        </authorList>
    </citation>
    <scope>NUCLEOTIDE SEQUENCE [LARGE SCALE GENOMIC DNA]</scope>
    <source>
        <strain evidence="9 10">NIES-35</strain>
    </source>
</reference>
<dbReference type="InterPro" id="IPR036356">
    <property type="entry name" value="ERp29_C_sf"/>
</dbReference>
<dbReference type="InParanoid" id="A0A2V0PKK7"/>
<evidence type="ECO:0000256" key="1">
    <source>
        <dbReference type="ARBA" id="ARBA00001182"/>
    </source>
</evidence>
<evidence type="ECO:0000313" key="9">
    <source>
        <dbReference type="EMBL" id="GBF98410.1"/>
    </source>
</evidence>
<sequence>MRAQTLLAAALALGMCVSAVRAADDPTVSLPGVQDLTPDNFDKLVNGGKAALIEFYAPWCGHCKRMTPEFKTLGEMVEGDPKLKSRVVVAKVNADEHRSLGERFDVRGFPSIKFFPRGKAPTKDSGEAYSGARTADAFAAYLRERIALDKSFGRVASLDEIAAKAGKATKAGLAAVIKELETAAGNLEADDKANGEIYVKLAKKAAEKGVEFFKTEAARLERMISSGSVAAAKLEEMSKKAGILGAFAGEGGDKKEEQ</sequence>
<dbReference type="STRING" id="307507.A0A2V0PKK7"/>
<dbReference type="CDD" id="cd00238">
    <property type="entry name" value="ERp29c"/>
    <property type="match status" value="1"/>
</dbReference>
<keyword evidence="5 9" id="KW-0413">Isomerase</keyword>
<evidence type="ECO:0000256" key="6">
    <source>
        <dbReference type="ARBA" id="ARBA00023284"/>
    </source>
</evidence>
<evidence type="ECO:0000256" key="7">
    <source>
        <dbReference type="SAM" id="SignalP"/>
    </source>
</evidence>
<evidence type="ECO:0000256" key="2">
    <source>
        <dbReference type="ARBA" id="ARBA00006347"/>
    </source>
</evidence>
<dbReference type="EMBL" id="BDRX01000124">
    <property type="protein sequence ID" value="GBF98410.1"/>
    <property type="molecule type" value="Genomic_DNA"/>
</dbReference>
<dbReference type="EC" id="5.3.4.1" evidence="3"/>
<feature type="signal peptide" evidence="7">
    <location>
        <begin position="1"/>
        <end position="22"/>
    </location>
</feature>
<organism evidence="9 10">
    <name type="scientific">Raphidocelis subcapitata</name>
    <dbReference type="NCBI Taxonomy" id="307507"/>
    <lineage>
        <taxon>Eukaryota</taxon>
        <taxon>Viridiplantae</taxon>
        <taxon>Chlorophyta</taxon>
        <taxon>core chlorophytes</taxon>
        <taxon>Chlorophyceae</taxon>
        <taxon>CS clade</taxon>
        <taxon>Sphaeropleales</taxon>
        <taxon>Selenastraceae</taxon>
        <taxon>Raphidocelis</taxon>
    </lineage>
</organism>
<dbReference type="Gene3D" id="1.20.1150.12">
    <property type="entry name" value="Endoplasmic reticulum resident protein 29, C-terminal domain"/>
    <property type="match status" value="1"/>
</dbReference>
<dbReference type="Pfam" id="PF07749">
    <property type="entry name" value="ERp29"/>
    <property type="match status" value="1"/>
</dbReference>
<dbReference type="Pfam" id="PF00085">
    <property type="entry name" value="Thioredoxin"/>
    <property type="match status" value="1"/>
</dbReference>
<keyword evidence="10" id="KW-1185">Reference proteome</keyword>
<dbReference type="InterPro" id="IPR011679">
    <property type="entry name" value="ERp29_C"/>
</dbReference>
<evidence type="ECO:0000256" key="3">
    <source>
        <dbReference type="ARBA" id="ARBA00012723"/>
    </source>
</evidence>
<feature type="chain" id="PRO_5015938728" description="protein disulfide-isomerase" evidence="7">
    <location>
        <begin position="23"/>
        <end position="258"/>
    </location>
</feature>
<dbReference type="PANTHER" id="PTHR45672">
    <property type="entry name" value="PROTEIN DISULFIDE-ISOMERASE C17H9.14C-RELATED"/>
    <property type="match status" value="1"/>
</dbReference>
<comment type="similarity">
    <text evidence="2">Belongs to the protein disulfide isomerase family.</text>
</comment>
<dbReference type="OrthoDB" id="10264505at2759"/>
<comment type="caution">
    <text evidence="9">The sequence shown here is derived from an EMBL/GenBank/DDBJ whole genome shotgun (WGS) entry which is preliminary data.</text>
</comment>
<feature type="domain" description="Thioredoxin" evidence="8">
    <location>
        <begin position="19"/>
        <end position="147"/>
    </location>
</feature>
<dbReference type="InterPro" id="IPR036249">
    <property type="entry name" value="Thioredoxin-like_sf"/>
</dbReference>
<dbReference type="GO" id="GO:0003756">
    <property type="term" value="F:protein disulfide isomerase activity"/>
    <property type="evidence" value="ECO:0007669"/>
    <property type="project" value="UniProtKB-EC"/>
</dbReference>
<dbReference type="PRINTS" id="PR00421">
    <property type="entry name" value="THIOREDOXIN"/>
</dbReference>
<dbReference type="Gene3D" id="3.40.30.10">
    <property type="entry name" value="Glutaredoxin"/>
    <property type="match status" value="1"/>
</dbReference>
<evidence type="ECO:0000259" key="8">
    <source>
        <dbReference type="PROSITE" id="PS51352"/>
    </source>
</evidence>
<dbReference type="Proteomes" id="UP000247498">
    <property type="component" value="Unassembled WGS sequence"/>
</dbReference>